<protein>
    <recommendedName>
        <fullName evidence="1">Ribbon-helix-helix protein CopG domain-containing protein</fullName>
    </recommendedName>
</protein>
<dbReference type="InterPro" id="IPR013321">
    <property type="entry name" value="Arc_rbn_hlx_hlx"/>
</dbReference>
<gene>
    <name evidence="2" type="ORF">MNBD_NITROSPIRAE03-988</name>
</gene>
<accession>A0A3B1D6U8</accession>
<sequence length="91" mass="10616">MPFTSTTRKAKLTVTISGDVVNEIDEIAKEKGTPRSQVMEEILRDWLIKSRKQAIEKDIEAYYLSLTEKEKKEDREWVKIAAESAKRTWND</sequence>
<feature type="domain" description="Ribbon-helix-helix protein CopG" evidence="1">
    <location>
        <begin position="12"/>
        <end position="49"/>
    </location>
</feature>
<evidence type="ECO:0000313" key="2">
    <source>
        <dbReference type="EMBL" id="VAX31864.1"/>
    </source>
</evidence>
<name>A0A3B1D6U8_9ZZZZ</name>
<dbReference type="EMBL" id="UOGI01000125">
    <property type="protein sequence ID" value="VAX31864.1"/>
    <property type="molecule type" value="Genomic_DNA"/>
</dbReference>
<dbReference type="InterPro" id="IPR010985">
    <property type="entry name" value="Ribbon_hlx_hlx"/>
</dbReference>
<proteinExistence type="predicted"/>
<evidence type="ECO:0000259" key="1">
    <source>
        <dbReference type="Pfam" id="PF01402"/>
    </source>
</evidence>
<dbReference type="GO" id="GO:0006355">
    <property type="term" value="P:regulation of DNA-templated transcription"/>
    <property type="evidence" value="ECO:0007669"/>
    <property type="project" value="InterPro"/>
</dbReference>
<dbReference type="Gene3D" id="1.10.1220.10">
    <property type="entry name" value="Met repressor-like"/>
    <property type="match status" value="1"/>
</dbReference>
<organism evidence="2">
    <name type="scientific">hydrothermal vent metagenome</name>
    <dbReference type="NCBI Taxonomy" id="652676"/>
    <lineage>
        <taxon>unclassified sequences</taxon>
        <taxon>metagenomes</taxon>
        <taxon>ecological metagenomes</taxon>
    </lineage>
</organism>
<dbReference type="Pfam" id="PF01402">
    <property type="entry name" value="RHH_1"/>
    <property type="match status" value="1"/>
</dbReference>
<reference evidence="2" key="1">
    <citation type="submission" date="2018-06" db="EMBL/GenBank/DDBJ databases">
        <authorList>
            <person name="Zhirakovskaya E."/>
        </authorList>
    </citation>
    <scope>NUCLEOTIDE SEQUENCE</scope>
</reference>
<dbReference type="SUPFAM" id="SSF47598">
    <property type="entry name" value="Ribbon-helix-helix"/>
    <property type="match status" value="1"/>
</dbReference>
<dbReference type="InterPro" id="IPR002145">
    <property type="entry name" value="CopG"/>
</dbReference>
<dbReference type="AlphaFoldDB" id="A0A3B1D6U8"/>